<dbReference type="InterPro" id="IPR016164">
    <property type="entry name" value="FAD-linked_Oxase-like_C"/>
</dbReference>
<reference evidence="11" key="1">
    <citation type="submission" date="2016-10" db="EMBL/GenBank/DDBJ databases">
        <authorList>
            <person name="Varghese N."/>
            <person name="Submissions S."/>
        </authorList>
    </citation>
    <scope>NUCLEOTIDE SEQUENCE [LARGE SCALE GENOMIC DNA]</scope>
    <source>
        <strain evidence="11">Mob M</strain>
    </source>
</reference>
<dbReference type="InterPro" id="IPR016169">
    <property type="entry name" value="FAD-bd_PCMH_sub2"/>
</dbReference>
<dbReference type="InterPro" id="IPR006094">
    <property type="entry name" value="Oxid_FAD_bind_N"/>
</dbReference>
<dbReference type="GO" id="GO:0005886">
    <property type="term" value="C:plasma membrane"/>
    <property type="evidence" value="ECO:0007669"/>
    <property type="project" value="TreeGrafter"/>
</dbReference>
<keyword evidence="11" id="KW-1185">Reference proteome</keyword>
<dbReference type="GO" id="GO:0051539">
    <property type="term" value="F:4 iron, 4 sulfur cluster binding"/>
    <property type="evidence" value="ECO:0007669"/>
    <property type="project" value="UniProtKB-KW"/>
</dbReference>
<dbReference type="PANTHER" id="PTHR43255:SF1">
    <property type="entry name" value="IRON-SULFUR-BINDING OXIDOREDUCTASE FADF-RELATED"/>
    <property type="match status" value="1"/>
</dbReference>
<keyword evidence="2" id="KW-0004">4Fe-4S</keyword>
<evidence type="ECO:0000256" key="3">
    <source>
        <dbReference type="ARBA" id="ARBA00022630"/>
    </source>
</evidence>
<dbReference type="Proteomes" id="UP000198535">
    <property type="component" value="Unassembled WGS sequence"/>
</dbReference>
<dbReference type="InterPro" id="IPR009051">
    <property type="entry name" value="Helical_ferredxn"/>
</dbReference>
<gene>
    <name evidence="10" type="ORF">SAMN04488696_2514</name>
</gene>
<dbReference type="PANTHER" id="PTHR43255">
    <property type="entry name" value="IRON-SULFUR-BINDING OXIDOREDUCTASE FADF-RELATED-RELATED"/>
    <property type="match status" value="1"/>
</dbReference>
<dbReference type="GO" id="GO:0071949">
    <property type="term" value="F:FAD binding"/>
    <property type="evidence" value="ECO:0007669"/>
    <property type="project" value="InterPro"/>
</dbReference>
<dbReference type="SUPFAM" id="SSF56176">
    <property type="entry name" value="FAD-binding/transporter-associated domain-like"/>
    <property type="match status" value="1"/>
</dbReference>
<dbReference type="InterPro" id="IPR036318">
    <property type="entry name" value="FAD-bd_PCMH-like_sf"/>
</dbReference>
<dbReference type="AlphaFoldDB" id="A0A1I4U292"/>
<evidence type="ECO:0000313" key="11">
    <source>
        <dbReference type="Proteomes" id="UP000198535"/>
    </source>
</evidence>
<keyword evidence="5" id="KW-0274">FAD</keyword>
<evidence type="ECO:0000256" key="8">
    <source>
        <dbReference type="ARBA" id="ARBA00023014"/>
    </source>
</evidence>
<evidence type="ECO:0000256" key="5">
    <source>
        <dbReference type="ARBA" id="ARBA00022827"/>
    </source>
</evidence>
<feature type="domain" description="FAD-binding PCMH-type" evidence="9">
    <location>
        <begin position="54"/>
        <end position="224"/>
    </location>
</feature>
<dbReference type="Pfam" id="PF01565">
    <property type="entry name" value="FAD_binding_4"/>
    <property type="match status" value="1"/>
</dbReference>
<keyword evidence="6" id="KW-0560">Oxidoreductase</keyword>
<evidence type="ECO:0000256" key="7">
    <source>
        <dbReference type="ARBA" id="ARBA00023004"/>
    </source>
</evidence>
<evidence type="ECO:0000256" key="4">
    <source>
        <dbReference type="ARBA" id="ARBA00022723"/>
    </source>
</evidence>
<proteinExistence type="inferred from homology"/>
<dbReference type="STRING" id="487685.SAMN04488696_2514"/>
<protein>
    <submittedName>
        <fullName evidence="10">Fe-S oxidoreductase</fullName>
    </submittedName>
</protein>
<name>A0A1I4U292_9EURY</name>
<organism evidence="10 11">
    <name type="scientific">Methanolobus profundi</name>
    <dbReference type="NCBI Taxonomy" id="487685"/>
    <lineage>
        <taxon>Archaea</taxon>
        <taxon>Methanobacteriati</taxon>
        <taxon>Methanobacteriota</taxon>
        <taxon>Stenosarchaea group</taxon>
        <taxon>Methanomicrobia</taxon>
        <taxon>Methanosarcinales</taxon>
        <taxon>Methanosarcinaceae</taxon>
        <taxon>Methanolobus</taxon>
    </lineage>
</organism>
<keyword evidence="8" id="KW-0411">Iron-sulfur</keyword>
<dbReference type="InterPro" id="IPR016166">
    <property type="entry name" value="FAD-bd_PCMH"/>
</dbReference>
<evidence type="ECO:0000256" key="2">
    <source>
        <dbReference type="ARBA" id="ARBA00022485"/>
    </source>
</evidence>
<dbReference type="SUPFAM" id="SSF46548">
    <property type="entry name" value="alpha-helical ferredoxin"/>
    <property type="match status" value="1"/>
</dbReference>
<keyword evidence="7" id="KW-0408">Iron</keyword>
<dbReference type="PROSITE" id="PS51387">
    <property type="entry name" value="FAD_PCMH"/>
    <property type="match status" value="1"/>
</dbReference>
<dbReference type="InterPro" id="IPR004017">
    <property type="entry name" value="Cys_rich_dom"/>
</dbReference>
<dbReference type="Gene3D" id="3.30.465.10">
    <property type="match status" value="1"/>
</dbReference>
<sequence>MGFTMTASKYELTEQQKKELSGIFGRGVNFKDKERHFYTHDVGALPSMIKTMVGKTKPAAIVKVRNEEKAVELINFARKYKIPVVPRAGASSGYGGIIPTKGGIVADVTPMRDIISLDKDDLRVTVGAGAVWHDLEAKLNEEELAVQAVPSSAMSATVGGWLAQNGVGYGSYEYGWSQDTMGSARVVLPNGEVKEFSGDELGKIIGTMGTTGIITQVTLKLRKYEKNAAISAKFPDAASMKEAIKKVGEKKIPIWAISFLNPQWAEMKNKSPYKTHYGETVDEHRPELPLSYICNFAYPESRDVSGLEEVIKEAGGEILPDEIAEHETQEWFRSMKVKRLGPSFIPAEVVVPVDKIDVMFNEIEKKIGLPVLVEGMVTKGDEAIMLCFMPHSERSFKYNLAFPLALSIVKIAEENGGRIYASGLYFASQAEKVYKDRFKSIQSFKKQVDPDDIMNPETMTGKSMINTGLSLAKTFEPMARMVGNMSGVGNQEFKDEKNIPGDIISHAYTCAQCGYCVNECDQYYGRGWESQSPRGKWFFIKEYLAGKMPLDQEQVDTFLACTTCEMCDHNCQLDLPIERSWMTLRENFVQKRGMMTIPPFEIMAQSLDNQRNIWASYREDRDKWLPDDLRAKIKDKAEIAYFAGCTASFVEKDVAIGTARLLDDAGIEFTYLGDKEACCGIPMLVAGKWDVFERILKMNIANMQKAGAKTVVTSCPACLLMWRTIYPQWAEKLGMSFDIEAKHYSEVLMDKLDVLKPKFKVPLNKTIAWHDSCHLGRAGAGVYEPPRELLKAIPGVKFKEMEHNRENALCCGSVVTLIDEPKVASKIGNVRLQEAVDQDADIMAALCPCCMVQFRIAAKENNVNMEIQDLGALAARSLGYDIPDSTNEALVAWSTFDKMIELMEPENMTEMMVELLPDMIGAMPSYLQAMMKMVKYVPGMDVAMKPMMPVMMPLLMPSLMPKVMPKMLKAVEKRVPMPDHMKEQMPDLMPAAMGNLLPNMLPQIIPLLTPKMIAYIKAH</sequence>
<dbReference type="Pfam" id="PF13534">
    <property type="entry name" value="Fer4_17"/>
    <property type="match status" value="1"/>
</dbReference>
<evidence type="ECO:0000259" key="9">
    <source>
        <dbReference type="PROSITE" id="PS51387"/>
    </source>
</evidence>
<evidence type="ECO:0000256" key="1">
    <source>
        <dbReference type="ARBA" id="ARBA00007097"/>
    </source>
</evidence>
<dbReference type="Gene3D" id="1.10.1060.10">
    <property type="entry name" value="Alpha-helical ferredoxin"/>
    <property type="match status" value="1"/>
</dbReference>
<dbReference type="Pfam" id="PF02754">
    <property type="entry name" value="CCG"/>
    <property type="match status" value="2"/>
</dbReference>
<dbReference type="EMBL" id="FOUJ01000006">
    <property type="protein sequence ID" value="SFM83132.1"/>
    <property type="molecule type" value="Genomic_DNA"/>
</dbReference>
<evidence type="ECO:0000256" key="6">
    <source>
        <dbReference type="ARBA" id="ARBA00023002"/>
    </source>
</evidence>
<keyword evidence="4" id="KW-0479">Metal-binding</keyword>
<accession>A0A1I4U292</accession>
<dbReference type="InterPro" id="IPR051460">
    <property type="entry name" value="HdrC_iron-sulfur_subunit"/>
</dbReference>
<dbReference type="GO" id="GO:0016491">
    <property type="term" value="F:oxidoreductase activity"/>
    <property type="evidence" value="ECO:0007669"/>
    <property type="project" value="UniProtKB-KW"/>
</dbReference>
<comment type="similarity">
    <text evidence="1">Belongs to the HdrC family.</text>
</comment>
<evidence type="ECO:0000313" key="10">
    <source>
        <dbReference type="EMBL" id="SFM83132.1"/>
    </source>
</evidence>
<dbReference type="GO" id="GO:0046872">
    <property type="term" value="F:metal ion binding"/>
    <property type="evidence" value="ECO:0007669"/>
    <property type="project" value="UniProtKB-KW"/>
</dbReference>
<keyword evidence="3" id="KW-0285">Flavoprotein</keyword>
<dbReference type="SUPFAM" id="SSF55103">
    <property type="entry name" value="FAD-linked oxidases, C-terminal domain"/>
    <property type="match status" value="1"/>
</dbReference>